<dbReference type="SMART" id="SM00532">
    <property type="entry name" value="LIGANc"/>
    <property type="match status" value="1"/>
</dbReference>
<feature type="binding site" evidence="15">
    <location>
        <position position="426"/>
    </location>
    <ligand>
        <name>Zn(2+)</name>
        <dbReference type="ChEBI" id="CHEBI:29105"/>
    </ligand>
</feature>
<feature type="binding site" evidence="15">
    <location>
        <position position="411"/>
    </location>
    <ligand>
        <name>Zn(2+)</name>
        <dbReference type="ChEBI" id="CHEBI:29105"/>
    </ligand>
</feature>
<dbReference type="EMBL" id="QFGA01000003">
    <property type="protein sequence ID" value="TEB04661.1"/>
    <property type="molecule type" value="Genomic_DNA"/>
</dbReference>
<dbReference type="Pfam" id="PF01653">
    <property type="entry name" value="DNA_ligase_aden"/>
    <property type="match status" value="1"/>
</dbReference>
<evidence type="ECO:0000313" key="17">
    <source>
        <dbReference type="EMBL" id="TEB04661.1"/>
    </source>
</evidence>
<evidence type="ECO:0000259" key="16">
    <source>
        <dbReference type="PROSITE" id="PS50172"/>
    </source>
</evidence>
<keyword evidence="18" id="KW-1185">Reference proteome</keyword>
<feature type="binding site" evidence="15">
    <location>
        <position position="174"/>
    </location>
    <ligand>
        <name>NAD(+)</name>
        <dbReference type="ChEBI" id="CHEBI:57540"/>
    </ligand>
</feature>
<dbReference type="InterPro" id="IPR003583">
    <property type="entry name" value="Hlx-hairpin-Hlx_DNA-bd_motif"/>
</dbReference>
<dbReference type="FunFam" id="1.10.150.20:FF:000006">
    <property type="entry name" value="DNA ligase"/>
    <property type="match status" value="1"/>
</dbReference>
<dbReference type="EC" id="6.5.1.2" evidence="2 15"/>
<dbReference type="Proteomes" id="UP000298324">
    <property type="component" value="Unassembled WGS sequence"/>
</dbReference>
<evidence type="ECO:0000256" key="14">
    <source>
        <dbReference type="ARBA" id="ARBA00060881"/>
    </source>
</evidence>
<dbReference type="InterPro" id="IPR041663">
    <property type="entry name" value="DisA/LigA_HHH"/>
</dbReference>
<dbReference type="Gene3D" id="3.40.50.10190">
    <property type="entry name" value="BRCT domain"/>
    <property type="match status" value="1"/>
</dbReference>
<dbReference type="InterPro" id="IPR012340">
    <property type="entry name" value="NA-bd_OB-fold"/>
</dbReference>
<evidence type="ECO:0000256" key="7">
    <source>
        <dbReference type="ARBA" id="ARBA00022763"/>
    </source>
</evidence>
<dbReference type="AlphaFoldDB" id="A0A4Y7R7P6"/>
<dbReference type="CDD" id="cd17748">
    <property type="entry name" value="BRCT_DNA_ligase_like"/>
    <property type="match status" value="1"/>
</dbReference>
<dbReference type="Pfam" id="PF00533">
    <property type="entry name" value="BRCT"/>
    <property type="match status" value="1"/>
</dbReference>
<dbReference type="InterPro" id="IPR010994">
    <property type="entry name" value="RuvA_2-like"/>
</dbReference>
<dbReference type="CDD" id="cd00114">
    <property type="entry name" value="LIGANc"/>
    <property type="match status" value="1"/>
</dbReference>
<dbReference type="Gene3D" id="1.10.287.610">
    <property type="entry name" value="Helix hairpin bin"/>
    <property type="match status" value="1"/>
</dbReference>
<evidence type="ECO:0000256" key="4">
    <source>
        <dbReference type="ARBA" id="ARBA00022598"/>
    </source>
</evidence>
<feature type="binding site" evidence="15">
    <location>
        <position position="290"/>
    </location>
    <ligand>
        <name>NAD(+)</name>
        <dbReference type="ChEBI" id="CHEBI:57540"/>
    </ligand>
</feature>
<dbReference type="Pfam" id="PF12826">
    <property type="entry name" value="HHH_2"/>
    <property type="match status" value="1"/>
</dbReference>
<proteinExistence type="inferred from homology"/>
<dbReference type="Pfam" id="PF14520">
    <property type="entry name" value="HHH_5"/>
    <property type="match status" value="1"/>
</dbReference>
<keyword evidence="5 15" id="KW-0235">DNA replication</keyword>
<dbReference type="InterPro" id="IPR018239">
    <property type="entry name" value="DNA_ligase_AS"/>
</dbReference>
<feature type="binding site" evidence="15">
    <location>
        <position position="314"/>
    </location>
    <ligand>
        <name>NAD(+)</name>
        <dbReference type="ChEBI" id="CHEBI:57540"/>
    </ligand>
</feature>
<gene>
    <name evidence="15 17" type="primary">ligA</name>
    <name evidence="17" type="ORF">Psch_03423</name>
</gene>
<dbReference type="SUPFAM" id="SSF56091">
    <property type="entry name" value="DNA ligase/mRNA capping enzyme, catalytic domain"/>
    <property type="match status" value="1"/>
</dbReference>
<dbReference type="RefSeq" id="WP_190258997.1">
    <property type="nucleotide sequence ID" value="NZ_QFGA01000003.1"/>
</dbReference>
<dbReference type="InterPro" id="IPR001357">
    <property type="entry name" value="BRCT_dom"/>
</dbReference>
<dbReference type="GO" id="GO:0003911">
    <property type="term" value="F:DNA ligase (NAD+) activity"/>
    <property type="evidence" value="ECO:0007669"/>
    <property type="project" value="UniProtKB-UniRule"/>
</dbReference>
<dbReference type="SMART" id="SM00292">
    <property type="entry name" value="BRCT"/>
    <property type="match status" value="1"/>
</dbReference>
<dbReference type="PIRSF" id="PIRSF001604">
    <property type="entry name" value="LigA"/>
    <property type="match status" value="1"/>
</dbReference>
<dbReference type="Pfam" id="PF22745">
    <property type="entry name" value="Nlig-Ia"/>
    <property type="match status" value="1"/>
</dbReference>
<reference evidence="17 18" key="1">
    <citation type="journal article" date="2018" name="Environ. Microbiol.">
        <title>Novel energy conservation strategies and behaviour of Pelotomaculum schinkii driving syntrophic propionate catabolism.</title>
        <authorList>
            <person name="Hidalgo-Ahumada C.A.P."/>
            <person name="Nobu M.K."/>
            <person name="Narihiro T."/>
            <person name="Tamaki H."/>
            <person name="Liu W.T."/>
            <person name="Kamagata Y."/>
            <person name="Stams A.J.M."/>
            <person name="Imachi H."/>
            <person name="Sousa D.Z."/>
        </authorList>
    </citation>
    <scope>NUCLEOTIDE SEQUENCE [LARGE SCALE GENOMIC DNA]</scope>
    <source>
        <strain evidence="17 18">HH</strain>
    </source>
</reference>
<dbReference type="GO" id="GO:0046872">
    <property type="term" value="F:metal ion binding"/>
    <property type="evidence" value="ECO:0007669"/>
    <property type="project" value="UniProtKB-KW"/>
</dbReference>
<evidence type="ECO:0000256" key="8">
    <source>
        <dbReference type="ARBA" id="ARBA00022833"/>
    </source>
</evidence>
<dbReference type="NCBIfam" id="TIGR00575">
    <property type="entry name" value="dnlj"/>
    <property type="match status" value="1"/>
</dbReference>
<comment type="function">
    <text evidence="1 15">DNA ligase that catalyzes the formation of phosphodiester linkages between 5'-phosphoryl and 3'-hydroxyl groups in double-stranded DNA using NAD as a coenzyme and as the energy source for the reaction. It is essential for DNA replication and repair of damaged DNA.</text>
</comment>
<evidence type="ECO:0000256" key="10">
    <source>
        <dbReference type="ARBA" id="ARBA00023027"/>
    </source>
</evidence>
<dbReference type="PROSITE" id="PS50172">
    <property type="entry name" value="BRCT"/>
    <property type="match status" value="1"/>
</dbReference>
<dbReference type="PANTHER" id="PTHR23389:SF9">
    <property type="entry name" value="DNA LIGASE"/>
    <property type="match status" value="1"/>
</dbReference>
<feature type="active site" description="N6-AMP-lysine intermediate" evidence="15">
    <location>
        <position position="118"/>
    </location>
</feature>
<dbReference type="FunFam" id="2.40.50.140:FF:000012">
    <property type="entry name" value="DNA ligase"/>
    <property type="match status" value="1"/>
</dbReference>
<keyword evidence="8 15" id="KW-0862">Zinc</keyword>
<dbReference type="FunFam" id="3.40.50.10190:FF:000054">
    <property type="entry name" value="DNA ligase"/>
    <property type="match status" value="1"/>
</dbReference>
<keyword evidence="12 15" id="KW-0464">Manganese</keyword>
<keyword evidence="4 15" id="KW-0436">Ligase</keyword>
<dbReference type="FunFam" id="1.10.287.610:FF:000002">
    <property type="entry name" value="DNA ligase"/>
    <property type="match status" value="1"/>
</dbReference>
<keyword evidence="9 15" id="KW-0460">Magnesium</keyword>
<dbReference type="GO" id="GO:0006260">
    <property type="term" value="P:DNA replication"/>
    <property type="evidence" value="ECO:0007669"/>
    <property type="project" value="UniProtKB-KW"/>
</dbReference>
<evidence type="ECO:0000256" key="9">
    <source>
        <dbReference type="ARBA" id="ARBA00022842"/>
    </source>
</evidence>
<evidence type="ECO:0000256" key="2">
    <source>
        <dbReference type="ARBA" id="ARBA00012722"/>
    </source>
</evidence>
<feature type="binding site" evidence="15">
    <location>
        <begin position="36"/>
        <end position="40"/>
    </location>
    <ligand>
        <name>NAD(+)</name>
        <dbReference type="ChEBI" id="CHEBI:57540"/>
    </ligand>
</feature>
<dbReference type="Pfam" id="PF03120">
    <property type="entry name" value="OB_DNA_ligase"/>
    <property type="match status" value="1"/>
</dbReference>
<dbReference type="Gene3D" id="2.40.50.140">
    <property type="entry name" value="Nucleic acid-binding proteins"/>
    <property type="match status" value="1"/>
</dbReference>
<dbReference type="GO" id="GO:0005829">
    <property type="term" value="C:cytosol"/>
    <property type="evidence" value="ECO:0007669"/>
    <property type="project" value="TreeGrafter"/>
</dbReference>
<feature type="binding site" evidence="15">
    <location>
        <begin position="85"/>
        <end position="86"/>
    </location>
    <ligand>
        <name>NAD(+)</name>
        <dbReference type="ChEBI" id="CHEBI:57540"/>
    </ligand>
</feature>
<comment type="similarity">
    <text evidence="14 15">Belongs to the NAD-dependent DNA ligase family. LigA subfamily.</text>
</comment>
<evidence type="ECO:0000256" key="12">
    <source>
        <dbReference type="ARBA" id="ARBA00023211"/>
    </source>
</evidence>
<keyword evidence="10 15" id="KW-0520">NAD</keyword>
<evidence type="ECO:0000256" key="1">
    <source>
        <dbReference type="ARBA" id="ARBA00004067"/>
    </source>
</evidence>
<organism evidence="17 18">
    <name type="scientific">Pelotomaculum schinkii</name>
    <dbReference type="NCBI Taxonomy" id="78350"/>
    <lineage>
        <taxon>Bacteria</taxon>
        <taxon>Bacillati</taxon>
        <taxon>Bacillota</taxon>
        <taxon>Clostridia</taxon>
        <taxon>Eubacteriales</taxon>
        <taxon>Desulfotomaculaceae</taxon>
        <taxon>Pelotomaculum</taxon>
    </lineage>
</organism>
<evidence type="ECO:0000256" key="3">
    <source>
        <dbReference type="ARBA" id="ARBA00013308"/>
    </source>
</evidence>
<keyword evidence="7 15" id="KW-0227">DNA damage</keyword>
<dbReference type="HAMAP" id="MF_01588">
    <property type="entry name" value="DNA_ligase_A"/>
    <property type="match status" value="1"/>
</dbReference>
<dbReference type="SUPFAM" id="SSF50249">
    <property type="entry name" value="Nucleic acid-binding proteins"/>
    <property type="match status" value="1"/>
</dbReference>
<dbReference type="InterPro" id="IPR001679">
    <property type="entry name" value="DNA_ligase"/>
</dbReference>
<evidence type="ECO:0000313" key="18">
    <source>
        <dbReference type="Proteomes" id="UP000298324"/>
    </source>
</evidence>
<feature type="binding site" evidence="15">
    <location>
        <position position="116"/>
    </location>
    <ligand>
        <name>NAD(+)</name>
        <dbReference type="ChEBI" id="CHEBI:57540"/>
    </ligand>
</feature>
<dbReference type="InterPro" id="IPR004150">
    <property type="entry name" value="NAD_DNA_ligase_OB"/>
</dbReference>
<keyword evidence="11 15" id="KW-0234">DNA repair</keyword>
<evidence type="ECO:0000256" key="15">
    <source>
        <dbReference type="HAMAP-Rule" id="MF_01588"/>
    </source>
</evidence>
<protein>
    <recommendedName>
        <fullName evidence="3 15">DNA ligase</fullName>
        <ecNumber evidence="2 15">6.5.1.2</ecNumber>
    </recommendedName>
    <alternativeName>
        <fullName evidence="15">Polydeoxyribonucleotide synthase [NAD(+)]</fullName>
    </alternativeName>
</protein>
<dbReference type="InterPro" id="IPR013840">
    <property type="entry name" value="DNAligase_N"/>
</dbReference>
<dbReference type="Gene3D" id="6.20.10.30">
    <property type="match status" value="1"/>
</dbReference>
<dbReference type="PANTHER" id="PTHR23389">
    <property type="entry name" value="CHROMOSOME TRANSMISSION FIDELITY FACTOR 18"/>
    <property type="match status" value="1"/>
</dbReference>
<feature type="binding site" evidence="15">
    <location>
        <position position="408"/>
    </location>
    <ligand>
        <name>Zn(2+)</name>
        <dbReference type="ChEBI" id="CHEBI:29105"/>
    </ligand>
</feature>
<dbReference type="FunFam" id="3.30.470.30:FF:000001">
    <property type="entry name" value="DNA ligase"/>
    <property type="match status" value="1"/>
</dbReference>
<dbReference type="Gene3D" id="3.30.470.30">
    <property type="entry name" value="DNA ligase/mRNA capping enzyme"/>
    <property type="match status" value="1"/>
</dbReference>
<name>A0A4Y7R7P6_9FIRM</name>
<evidence type="ECO:0000256" key="11">
    <source>
        <dbReference type="ARBA" id="ARBA00023204"/>
    </source>
</evidence>
<dbReference type="SMART" id="SM00278">
    <property type="entry name" value="HhH1"/>
    <property type="match status" value="4"/>
</dbReference>
<dbReference type="InterPro" id="IPR036420">
    <property type="entry name" value="BRCT_dom_sf"/>
</dbReference>
<dbReference type="NCBIfam" id="NF005932">
    <property type="entry name" value="PRK07956.1"/>
    <property type="match status" value="1"/>
</dbReference>
<evidence type="ECO:0000256" key="13">
    <source>
        <dbReference type="ARBA" id="ARBA00034005"/>
    </source>
</evidence>
<dbReference type="InterPro" id="IPR004149">
    <property type="entry name" value="Znf_DNAligase_C4"/>
</dbReference>
<comment type="cofactor">
    <cofactor evidence="15">
        <name>Mg(2+)</name>
        <dbReference type="ChEBI" id="CHEBI:18420"/>
    </cofactor>
    <cofactor evidence="15">
        <name>Mn(2+)</name>
        <dbReference type="ChEBI" id="CHEBI:29035"/>
    </cofactor>
</comment>
<feature type="domain" description="BRCT" evidence="16">
    <location>
        <begin position="590"/>
        <end position="669"/>
    </location>
</feature>
<sequence>MTQSLEQARERAEALRSELEAHNYRYYVLDEPTITDFEYDQMIRELEELEKQYPSLATPYSPTQRVGGRPKEGFSTVRHLTQMLSLANAFNGGELQDFDRRVRQTLPGETVEYVVEQKIDGLAVSLYYENGVFVRGATRGDGETGEDITENLKTIRSVPLRLRRPLPALEVRGEAYMPKEAFARLNEARDETGEPLFANPRNAAAGTLRQLDPKITASRHLALFAYEIGYNSDLDLQEHVKTLELLQELGFKVAQGYQVFSAIDEVVEYCQTWHNKRFNLTYAVDGMVLKVNSLSQRQMLGATMKSPRWAIAYKFPPEQAVSVVKNIFVRVGRTGVLTPGAELEPVKLAGTTVTRATLHNEDIIKEKDIRVGDHVLVQKAGDIIPEVLAVLTQERTGQETPWSMPAQCPSCGSQVERAQGESAVRCPNMACPAKLWEELIHFVSRNAMDIAGLGPAVTGQLLAAGLVHDPADLYALRYDDLVKIERMGSKSAQNLLEAIDASRANPLSRLIFALGIRHVGERAAKILAERYESLQALMEARQEELTEIPEIGPKIAASIVSFFESVQNRQVVDKLIQAGVNTASEKDDQAGEKPLAGKVFVITGTLEDFTRQAAGELIEKLGGKVTSSVSRSTDYVVVGEKPGSKYDKAVALGVTILSEEEFKELTAGD</sequence>
<accession>A0A4Y7R7P6</accession>
<dbReference type="SUPFAM" id="SSF47781">
    <property type="entry name" value="RuvA domain 2-like"/>
    <property type="match status" value="1"/>
</dbReference>
<dbReference type="SUPFAM" id="SSF52113">
    <property type="entry name" value="BRCT domain"/>
    <property type="match status" value="1"/>
</dbReference>
<feature type="binding site" evidence="15">
    <location>
        <position position="139"/>
    </location>
    <ligand>
        <name>NAD(+)</name>
        <dbReference type="ChEBI" id="CHEBI:57540"/>
    </ligand>
</feature>
<evidence type="ECO:0000256" key="6">
    <source>
        <dbReference type="ARBA" id="ARBA00022723"/>
    </source>
</evidence>
<evidence type="ECO:0000256" key="5">
    <source>
        <dbReference type="ARBA" id="ARBA00022705"/>
    </source>
</evidence>
<comment type="caution">
    <text evidence="17">The sequence shown here is derived from an EMBL/GenBank/DDBJ whole genome shotgun (WGS) entry which is preliminary data.</text>
</comment>
<dbReference type="GO" id="GO:0003677">
    <property type="term" value="F:DNA binding"/>
    <property type="evidence" value="ECO:0007669"/>
    <property type="project" value="InterPro"/>
</dbReference>
<dbReference type="PROSITE" id="PS01055">
    <property type="entry name" value="DNA_LIGASE_N1"/>
    <property type="match status" value="1"/>
</dbReference>
<comment type="catalytic activity">
    <reaction evidence="13 15">
        <text>NAD(+) + (deoxyribonucleotide)n-3'-hydroxyl + 5'-phospho-(deoxyribonucleotide)m = (deoxyribonucleotide)n+m + AMP + beta-nicotinamide D-nucleotide.</text>
        <dbReference type="EC" id="6.5.1.2"/>
    </reaction>
</comment>
<dbReference type="InterPro" id="IPR013839">
    <property type="entry name" value="DNAligase_adenylation"/>
</dbReference>
<dbReference type="GO" id="GO:0006281">
    <property type="term" value="P:DNA repair"/>
    <property type="evidence" value="ECO:0007669"/>
    <property type="project" value="UniProtKB-KW"/>
</dbReference>
<dbReference type="Pfam" id="PF03119">
    <property type="entry name" value="DNA_ligase_ZBD"/>
    <property type="match status" value="1"/>
</dbReference>
<keyword evidence="6 15" id="KW-0479">Metal-binding</keyword>
<dbReference type="Gene3D" id="1.10.150.20">
    <property type="entry name" value="5' to 3' exonuclease, C-terminal subdomain"/>
    <property type="match status" value="2"/>
</dbReference>
<feature type="binding site" evidence="15">
    <location>
        <position position="431"/>
    </location>
    <ligand>
        <name>Zn(2+)</name>
        <dbReference type="ChEBI" id="CHEBI:29105"/>
    </ligand>
</feature>
<dbReference type="FunFam" id="1.10.150.20:FF:000007">
    <property type="entry name" value="DNA ligase"/>
    <property type="match status" value="1"/>
</dbReference>